<dbReference type="Proteomes" id="UP000199320">
    <property type="component" value="Unassembled WGS sequence"/>
</dbReference>
<gene>
    <name evidence="2" type="ORF">SAMN04488694_103208</name>
</gene>
<keyword evidence="3" id="KW-1185">Reference proteome</keyword>
<accession>A0A1I0BFE6</accession>
<dbReference type="AlphaFoldDB" id="A0A1I0BFE6"/>
<dbReference type="RefSeq" id="WP_092930579.1">
    <property type="nucleotide sequence ID" value="NZ_FOIC01000003.1"/>
</dbReference>
<feature type="transmembrane region" description="Helical" evidence="1">
    <location>
        <begin position="9"/>
        <end position="36"/>
    </location>
</feature>
<dbReference type="EMBL" id="FOIC01000003">
    <property type="protein sequence ID" value="SET05231.1"/>
    <property type="molecule type" value="Genomic_DNA"/>
</dbReference>
<name>A0A1I0BFE6_9EURY</name>
<protein>
    <submittedName>
        <fullName evidence="2">Uncharacterized protein</fullName>
    </submittedName>
</protein>
<organism evidence="2 3">
    <name type="scientific">Natrinema hispanicum</name>
    <dbReference type="NCBI Taxonomy" id="392421"/>
    <lineage>
        <taxon>Archaea</taxon>
        <taxon>Methanobacteriati</taxon>
        <taxon>Methanobacteriota</taxon>
        <taxon>Stenosarchaea group</taxon>
        <taxon>Halobacteria</taxon>
        <taxon>Halobacteriales</taxon>
        <taxon>Natrialbaceae</taxon>
        <taxon>Natrinema</taxon>
    </lineage>
</organism>
<evidence type="ECO:0000256" key="1">
    <source>
        <dbReference type="SAM" id="Phobius"/>
    </source>
</evidence>
<feature type="transmembrane region" description="Helical" evidence="1">
    <location>
        <begin position="80"/>
        <end position="100"/>
    </location>
</feature>
<sequence>MDKARLPRWVWLMVGLFLAVLGSNLLNLLVLVPAVLPETYRSITVIAAMAPVLIYVGVWYDEERQPYWAQSRAKIVGDVLFVVTGAILGSAIALVALVGIGLPSTVLDILAMTAGFLLAWGLFWWRNPTLYDVDLER</sequence>
<dbReference type="OrthoDB" id="201464at2157"/>
<keyword evidence="1" id="KW-0812">Transmembrane</keyword>
<feature type="transmembrane region" description="Helical" evidence="1">
    <location>
        <begin position="106"/>
        <end position="125"/>
    </location>
</feature>
<keyword evidence="1" id="KW-0472">Membrane</keyword>
<proteinExistence type="predicted"/>
<keyword evidence="1" id="KW-1133">Transmembrane helix</keyword>
<reference evidence="3" key="1">
    <citation type="submission" date="2016-10" db="EMBL/GenBank/DDBJ databases">
        <authorList>
            <person name="Varghese N."/>
            <person name="Submissions S."/>
        </authorList>
    </citation>
    <scope>NUCLEOTIDE SEQUENCE [LARGE SCALE GENOMIC DNA]</scope>
    <source>
        <strain evidence="3">CDM_6</strain>
    </source>
</reference>
<evidence type="ECO:0000313" key="3">
    <source>
        <dbReference type="Proteomes" id="UP000199320"/>
    </source>
</evidence>
<evidence type="ECO:0000313" key="2">
    <source>
        <dbReference type="EMBL" id="SET05231.1"/>
    </source>
</evidence>
<feature type="transmembrane region" description="Helical" evidence="1">
    <location>
        <begin position="42"/>
        <end position="60"/>
    </location>
</feature>